<feature type="region of interest" description="Disordered" evidence="1">
    <location>
        <begin position="122"/>
        <end position="157"/>
    </location>
</feature>
<name>A0AAV9UUD4_9PEZI</name>
<keyword evidence="2" id="KW-0812">Transmembrane</keyword>
<evidence type="ECO:0000313" key="3">
    <source>
        <dbReference type="EMBL" id="KAK6349328.1"/>
    </source>
</evidence>
<evidence type="ECO:0000313" key="4">
    <source>
        <dbReference type="Proteomes" id="UP001373714"/>
    </source>
</evidence>
<sequence>MSPVLYSLRRRLASPFLDALSSTWNLSDLFHTRHHSHNDPDPSGQQSPKTTIPGDSDDTEATGSRSVVRDVFIIVAVMIGLCLISAVVEGAKRTARSKNINMNQESSDELGTVDITSVAATETGDVIVGTTKETSGDRPPPYASAAGEPPAYSEYST</sequence>
<evidence type="ECO:0000256" key="1">
    <source>
        <dbReference type="SAM" id="MobiDB-lite"/>
    </source>
</evidence>
<dbReference type="EMBL" id="JAVHNS010000007">
    <property type="protein sequence ID" value="KAK6349328.1"/>
    <property type="molecule type" value="Genomic_DNA"/>
</dbReference>
<keyword evidence="2" id="KW-0472">Membrane</keyword>
<gene>
    <name evidence="3" type="ORF">TWF730_010077</name>
</gene>
<dbReference type="AlphaFoldDB" id="A0AAV9UUD4"/>
<reference evidence="3 4" key="1">
    <citation type="submission" date="2019-10" db="EMBL/GenBank/DDBJ databases">
        <authorList>
            <person name="Palmer J.M."/>
        </authorList>
    </citation>
    <scope>NUCLEOTIDE SEQUENCE [LARGE SCALE GENOMIC DNA]</scope>
    <source>
        <strain evidence="3 4">TWF730</strain>
    </source>
</reference>
<keyword evidence="2" id="KW-1133">Transmembrane helix</keyword>
<feature type="region of interest" description="Disordered" evidence="1">
    <location>
        <begin position="34"/>
        <end position="62"/>
    </location>
</feature>
<keyword evidence="4" id="KW-1185">Reference proteome</keyword>
<dbReference type="Proteomes" id="UP001373714">
    <property type="component" value="Unassembled WGS sequence"/>
</dbReference>
<comment type="caution">
    <text evidence="3">The sequence shown here is derived from an EMBL/GenBank/DDBJ whole genome shotgun (WGS) entry which is preliminary data.</text>
</comment>
<feature type="transmembrane region" description="Helical" evidence="2">
    <location>
        <begin position="71"/>
        <end position="88"/>
    </location>
</feature>
<evidence type="ECO:0000256" key="2">
    <source>
        <dbReference type="SAM" id="Phobius"/>
    </source>
</evidence>
<organism evidence="3 4">
    <name type="scientific">Orbilia blumenaviensis</name>
    <dbReference type="NCBI Taxonomy" id="1796055"/>
    <lineage>
        <taxon>Eukaryota</taxon>
        <taxon>Fungi</taxon>
        <taxon>Dikarya</taxon>
        <taxon>Ascomycota</taxon>
        <taxon>Pezizomycotina</taxon>
        <taxon>Orbiliomycetes</taxon>
        <taxon>Orbiliales</taxon>
        <taxon>Orbiliaceae</taxon>
        <taxon>Orbilia</taxon>
    </lineage>
</organism>
<accession>A0AAV9UUD4</accession>
<proteinExistence type="predicted"/>
<protein>
    <submittedName>
        <fullName evidence="3">Uncharacterized protein</fullName>
    </submittedName>
</protein>